<dbReference type="AlphaFoldDB" id="A0A6A6AAX5"/>
<evidence type="ECO:0000313" key="1">
    <source>
        <dbReference type="EMBL" id="KAF2128214.1"/>
    </source>
</evidence>
<dbReference type="RefSeq" id="XP_033522603.1">
    <property type="nucleotide sequence ID" value="XM_033668427.1"/>
</dbReference>
<sequence>MPINRYRYPTLHLTLHPSTPIHPPHCKTQSRVEITYTYTHFHPLTLHYTTLHPRSQPSQTKPNL</sequence>
<name>A0A6A6AAX5_9PLEO</name>
<dbReference type="EMBL" id="ML977509">
    <property type="protein sequence ID" value="KAF2128214.1"/>
    <property type="molecule type" value="Genomic_DNA"/>
</dbReference>
<evidence type="ECO:0000313" key="2">
    <source>
        <dbReference type="Proteomes" id="UP000799771"/>
    </source>
</evidence>
<gene>
    <name evidence="1" type="ORF">P153DRAFT_368084</name>
</gene>
<organism evidence="1 2">
    <name type="scientific">Dothidotthia symphoricarpi CBS 119687</name>
    <dbReference type="NCBI Taxonomy" id="1392245"/>
    <lineage>
        <taxon>Eukaryota</taxon>
        <taxon>Fungi</taxon>
        <taxon>Dikarya</taxon>
        <taxon>Ascomycota</taxon>
        <taxon>Pezizomycotina</taxon>
        <taxon>Dothideomycetes</taxon>
        <taxon>Pleosporomycetidae</taxon>
        <taxon>Pleosporales</taxon>
        <taxon>Dothidotthiaceae</taxon>
        <taxon>Dothidotthia</taxon>
    </lineage>
</organism>
<reference evidence="1" key="1">
    <citation type="journal article" date="2020" name="Stud. Mycol.">
        <title>101 Dothideomycetes genomes: a test case for predicting lifestyles and emergence of pathogens.</title>
        <authorList>
            <person name="Haridas S."/>
            <person name="Albert R."/>
            <person name="Binder M."/>
            <person name="Bloem J."/>
            <person name="Labutti K."/>
            <person name="Salamov A."/>
            <person name="Andreopoulos B."/>
            <person name="Baker S."/>
            <person name="Barry K."/>
            <person name="Bills G."/>
            <person name="Bluhm B."/>
            <person name="Cannon C."/>
            <person name="Castanera R."/>
            <person name="Culley D."/>
            <person name="Daum C."/>
            <person name="Ezra D."/>
            <person name="Gonzalez J."/>
            <person name="Henrissat B."/>
            <person name="Kuo A."/>
            <person name="Liang C."/>
            <person name="Lipzen A."/>
            <person name="Lutzoni F."/>
            <person name="Magnuson J."/>
            <person name="Mondo S."/>
            <person name="Nolan M."/>
            <person name="Ohm R."/>
            <person name="Pangilinan J."/>
            <person name="Park H.-J."/>
            <person name="Ramirez L."/>
            <person name="Alfaro M."/>
            <person name="Sun H."/>
            <person name="Tritt A."/>
            <person name="Yoshinaga Y."/>
            <person name="Zwiers L.-H."/>
            <person name="Turgeon B."/>
            <person name="Goodwin S."/>
            <person name="Spatafora J."/>
            <person name="Crous P."/>
            <person name="Grigoriev I."/>
        </authorList>
    </citation>
    <scope>NUCLEOTIDE SEQUENCE</scope>
    <source>
        <strain evidence="1">CBS 119687</strain>
    </source>
</reference>
<protein>
    <submittedName>
        <fullName evidence="1">Uncharacterized protein</fullName>
    </submittedName>
</protein>
<proteinExistence type="predicted"/>
<accession>A0A6A6AAX5</accession>
<dbReference type="GeneID" id="54408859"/>
<keyword evidence="2" id="KW-1185">Reference proteome</keyword>
<dbReference type="Proteomes" id="UP000799771">
    <property type="component" value="Unassembled WGS sequence"/>
</dbReference>